<accession>A0A7S4UPP9</accession>
<name>A0A7S4UPP9_9STRA</name>
<sequence length="142" mass="15751">MTSRLISLLRLIPHGGGQVLPPPNSWALVSLWRRFFQMQEEEREEAMQIMAEALEKPASVDNARPTASDEAYNARMEFLKEHYRALLTSNAGTMGGLGGSVGITQSTAETTPTMQRHENQQVHNPNLDVPTQDGQSYVTLAQ</sequence>
<proteinExistence type="predicted"/>
<dbReference type="EMBL" id="HBNS01012708">
    <property type="protein sequence ID" value="CAE4598382.1"/>
    <property type="molecule type" value="Transcribed_RNA"/>
</dbReference>
<feature type="compositionally biased region" description="Polar residues" evidence="1">
    <location>
        <begin position="102"/>
        <end position="114"/>
    </location>
</feature>
<feature type="region of interest" description="Disordered" evidence="1">
    <location>
        <begin position="96"/>
        <end position="142"/>
    </location>
</feature>
<evidence type="ECO:0000256" key="1">
    <source>
        <dbReference type="SAM" id="MobiDB-lite"/>
    </source>
</evidence>
<organism evidence="2">
    <name type="scientific">Ditylum brightwellii</name>
    <dbReference type="NCBI Taxonomy" id="49249"/>
    <lineage>
        <taxon>Eukaryota</taxon>
        <taxon>Sar</taxon>
        <taxon>Stramenopiles</taxon>
        <taxon>Ochrophyta</taxon>
        <taxon>Bacillariophyta</taxon>
        <taxon>Mediophyceae</taxon>
        <taxon>Lithodesmiophycidae</taxon>
        <taxon>Lithodesmiales</taxon>
        <taxon>Lithodesmiaceae</taxon>
        <taxon>Ditylum</taxon>
    </lineage>
</organism>
<protein>
    <submittedName>
        <fullName evidence="2">Uncharacterized protein</fullName>
    </submittedName>
</protein>
<reference evidence="2" key="1">
    <citation type="submission" date="2021-01" db="EMBL/GenBank/DDBJ databases">
        <authorList>
            <person name="Corre E."/>
            <person name="Pelletier E."/>
            <person name="Niang G."/>
            <person name="Scheremetjew M."/>
            <person name="Finn R."/>
            <person name="Kale V."/>
            <person name="Holt S."/>
            <person name="Cochrane G."/>
            <person name="Meng A."/>
            <person name="Brown T."/>
            <person name="Cohen L."/>
        </authorList>
    </citation>
    <scope>NUCLEOTIDE SEQUENCE</scope>
    <source>
        <strain evidence="2">GSO104</strain>
    </source>
</reference>
<feature type="compositionally biased region" description="Polar residues" evidence="1">
    <location>
        <begin position="132"/>
        <end position="142"/>
    </location>
</feature>
<evidence type="ECO:0000313" key="2">
    <source>
        <dbReference type="EMBL" id="CAE4598382.1"/>
    </source>
</evidence>
<dbReference type="AlphaFoldDB" id="A0A7S4UPP9"/>
<gene>
    <name evidence="2" type="ORF">DBRI00130_LOCUS10259</name>
</gene>